<evidence type="ECO:0000256" key="1">
    <source>
        <dbReference type="SAM" id="MobiDB-lite"/>
    </source>
</evidence>
<dbReference type="EMBL" id="JALXTC010000006">
    <property type="protein sequence ID" value="MCT2116602.1"/>
    <property type="molecule type" value="Genomic_DNA"/>
</dbReference>
<reference evidence="5" key="2">
    <citation type="submission" date="2024-07" db="EMBL/GenBank/DDBJ databases">
        <title>Pseudomonas strain that inhibits Aeromonas fish pathogens.</title>
        <authorList>
            <person name="Wildschutte H."/>
        </authorList>
    </citation>
    <scope>NUCLEOTIDE SEQUENCE [LARGE SCALE GENOMIC DNA]</scope>
    <source>
        <strain evidence="5">n60</strain>
    </source>
</reference>
<feature type="region of interest" description="Disordered" evidence="1">
    <location>
        <begin position="46"/>
        <end position="70"/>
    </location>
</feature>
<gene>
    <name evidence="3" type="ORF">AB6N35_00760</name>
    <name evidence="2" type="ORF">M3D93_02345</name>
</gene>
<dbReference type="Proteomes" id="UP001206890">
    <property type="component" value="Unassembled WGS sequence"/>
</dbReference>
<reference evidence="3" key="3">
    <citation type="submission" date="2024-07" db="EMBL/GenBank/DDBJ databases">
        <authorList>
            <person name="Wildschutte H."/>
        </authorList>
    </citation>
    <scope>NUCLEOTIDE SEQUENCE</scope>
    <source>
        <strain evidence="3">N60</strain>
    </source>
</reference>
<dbReference type="EMBL" id="JBFTEZ010000002">
    <property type="protein sequence ID" value="MEX6462889.1"/>
    <property type="molecule type" value="Genomic_DNA"/>
</dbReference>
<keyword evidence="5" id="KW-1185">Reference proteome</keyword>
<organism evidence="2 4">
    <name type="scientific">Dietzia cinnamea</name>
    <dbReference type="NCBI Taxonomy" id="321318"/>
    <lineage>
        <taxon>Bacteria</taxon>
        <taxon>Bacillati</taxon>
        <taxon>Actinomycetota</taxon>
        <taxon>Actinomycetes</taxon>
        <taxon>Mycobacteriales</taxon>
        <taxon>Dietziaceae</taxon>
        <taxon>Dietzia</taxon>
    </lineage>
</organism>
<dbReference type="InterPro" id="IPR032466">
    <property type="entry name" value="Metal_Hydrolase"/>
</dbReference>
<comment type="caution">
    <text evidence="2">The sequence shown here is derived from an EMBL/GenBank/DDBJ whole genome shotgun (WGS) entry which is preliminary data.</text>
</comment>
<evidence type="ECO:0000313" key="2">
    <source>
        <dbReference type="EMBL" id="MCT2116602.1"/>
    </source>
</evidence>
<evidence type="ECO:0008006" key="6">
    <source>
        <dbReference type="Google" id="ProtNLM"/>
    </source>
</evidence>
<proteinExistence type="predicted"/>
<protein>
    <recommendedName>
        <fullName evidence="6">Membrane dipeptidase (Peptidase family M19)</fullName>
    </recommendedName>
</protein>
<accession>A0AAW5Q6N4</accession>
<name>A0AAW5Q6N4_9ACTN</name>
<dbReference type="SUPFAM" id="SSF51556">
    <property type="entry name" value="Metallo-dependent hydrolases"/>
    <property type="match status" value="1"/>
</dbReference>
<dbReference type="Gene3D" id="3.20.20.140">
    <property type="entry name" value="Metal-dependent hydrolases"/>
    <property type="match status" value="1"/>
</dbReference>
<evidence type="ECO:0000313" key="3">
    <source>
        <dbReference type="EMBL" id="MEX6462889.1"/>
    </source>
</evidence>
<dbReference type="RefSeq" id="WP_232302973.1">
    <property type="nucleotide sequence ID" value="NZ_JAFFGT010000007.1"/>
</dbReference>
<dbReference type="AlphaFoldDB" id="A0AAW5Q6N4"/>
<evidence type="ECO:0000313" key="5">
    <source>
        <dbReference type="Proteomes" id="UP001560293"/>
    </source>
</evidence>
<evidence type="ECO:0000313" key="4">
    <source>
        <dbReference type="Proteomes" id="UP001206890"/>
    </source>
</evidence>
<sequence>MTAHPGPSARPAHPGRRTTGAPPVLVVVLVVALVTTLTTSLGAGTVGGGQAHAAEPSAHAATPDGAPPIRGMVDAHAHIAASQAFGGGLRCGEPFAPGGIAEALADCPTHSGTGHFALLESVLGGTDLPGGNQGPPTFAQWPSHDSQLHEQAHYSGIERAWRGGLRVLNNHLVANRVLCEALVALGVPARTSCDEMAQLRHQVDYLDRMEAHIDAEHGGPGRGWFRIARSPEDVRAIAAEGKLAVTLGVEASEPFGCRVVDDAPRCTPEDIDRGLDEFASWGVSTVFPVHKFDNALGGARMDEELAGLAVNIGNKLGTQRFWETEPCAGPDADHAQPLASTPVADGLAAASSGAPAGAALPVYPEQPLCNVRGLTALGGHAIRGMMARGMVINIDHMGVKTAHRALDMAAEAGYTGLVVDHAWATQGNTRRVHEQGGFVAAFAWPADETDNFEVGFLEQWRTNTAGTIRPVDGYGWGSDVNGLAPLAEPRPSAASDPLVYPFTAPSGEVMDRWRFGDRVYDLNLDGVAQYGLYADWAADVLHRAGPDRAELERQLMGGAEAWTANWERARGGA</sequence>
<dbReference type="Proteomes" id="UP001560293">
    <property type="component" value="Unassembled WGS sequence"/>
</dbReference>
<feature type="compositionally biased region" description="Low complexity" evidence="1">
    <location>
        <begin position="51"/>
        <end position="61"/>
    </location>
</feature>
<reference evidence="2" key="1">
    <citation type="submission" date="2022-04" db="EMBL/GenBank/DDBJ databases">
        <title>Human microbiome associated bacterial genomes.</title>
        <authorList>
            <person name="Sandstrom S."/>
            <person name="Salamzade R."/>
            <person name="Kalan L.R."/>
        </authorList>
    </citation>
    <scope>NUCLEOTIDE SEQUENCE</scope>
    <source>
        <strain evidence="2">P3-SID1762</strain>
    </source>
</reference>